<evidence type="ECO:0000313" key="6">
    <source>
        <dbReference type="Proteomes" id="UP000142477"/>
    </source>
</evidence>
<feature type="repeat" description="ANK" evidence="3">
    <location>
        <begin position="105"/>
        <end position="138"/>
    </location>
</feature>
<proteinExistence type="predicted"/>
<dbReference type="KEGG" id="vg:26122853"/>
<feature type="repeat" description="ANK" evidence="3">
    <location>
        <begin position="172"/>
        <end position="204"/>
    </location>
</feature>
<dbReference type="InterPro" id="IPR018272">
    <property type="entry name" value="PRANC_domain"/>
</dbReference>
<dbReference type="GeneID" id="26122853"/>
<dbReference type="SMART" id="SM00248">
    <property type="entry name" value="ANK"/>
    <property type="match status" value="8"/>
</dbReference>
<dbReference type="PANTHER" id="PTHR24198:SF165">
    <property type="entry name" value="ANKYRIN REPEAT-CONTAINING PROTEIN-RELATED"/>
    <property type="match status" value="1"/>
</dbReference>
<dbReference type="Pfam" id="PF09372">
    <property type="entry name" value="PRANC"/>
    <property type="match status" value="1"/>
</dbReference>
<keyword evidence="1" id="KW-0677">Repeat</keyword>
<dbReference type="Proteomes" id="UP000142477">
    <property type="component" value="Segment"/>
</dbReference>
<dbReference type="Gene3D" id="1.25.40.20">
    <property type="entry name" value="Ankyrin repeat-containing domain"/>
    <property type="match status" value="3"/>
</dbReference>
<reference evidence="5 6" key="1">
    <citation type="journal article" date="2015" name="Infect. Genet. Evol.">
        <title>Unique genomic organization of a novel Avipoxvirus detected in turkey (Meleagris gallopavo).</title>
        <authorList>
            <person name="Banyai K."/>
            <person name="Palya V."/>
            <person name="Denes B."/>
            <person name="Glavits R."/>
            <person name="Ivanics E."/>
            <person name="Horvath B."/>
            <person name="Farkas S.L."/>
            <person name="Marton S."/>
            <person name="Balint A."/>
            <person name="Gyuranecz M."/>
            <person name="Erdelyi K."/>
            <person name="Dan A."/>
        </authorList>
    </citation>
    <scope>NUCLEOTIDE SEQUENCE [LARGE SCALE GENOMIC DNA]</scope>
    <source>
        <strain evidence="5 6">TKPV-HU1124/2011</strain>
    </source>
</reference>
<feature type="repeat" description="ANK" evidence="3">
    <location>
        <begin position="238"/>
        <end position="270"/>
    </location>
</feature>
<dbReference type="PROSITE" id="PS50088">
    <property type="entry name" value="ANK_REPEAT"/>
    <property type="match status" value="6"/>
</dbReference>
<feature type="repeat" description="ANK" evidence="3">
    <location>
        <begin position="139"/>
        <end position="172"/>
    </location>
</feature>
<evidence type="ECO:0000256" key="2">
    <source>
        <dbReference type="ARBA" id="ARBA00023043"/>
    </source>
</evidence>
<dbReference type="PANTHER" id="PTHR24198">
    <property type="entry name" value="ANKYRIN REPEAT AND PROTEIN KINASE DOMAIN-CONTAINING PROTEIN"/>
    <property type="match status" value="1"/>
</dbReference>
<dbReference type="Pfam" id="PF12796">
    <property type="entry name" value="Ank_2"/>
    <property type="match status" value="3"/>
</dbReference>
<feature type="repeat" description="ANK" evidence="3">
    <location>
        <begin position="205"/>
        <end position="237"/>
    </location>
</feature>
<evidence type="ECO:0000256" key="3">
    <source>
        <dbReference type="PROSITE-ProRule" id="PRU00023"/>
    </source>
</evidence>
<protein>
    <submittedName>
        <fullName evidence="5">Ankyrin repeat family protein</fullName>
    </submittedName>
</protein>
<name>A0A0M3ZI15_9POXV</name>
<dbReference type="SUPFAM" id="SSF48403">
    <property type="entry name" value="Ankyrin repeat"/>
    <property type="match status" value="1"/>
</dbReference>
<accession>A0A0M3ZI15</accession>
<dbReference type="InterPro" id="IPR002110">
    <property type="entry name" value="Ankyrin_rpt"/>
</dbReference>
<evidence type="ECO:0000256" key="1">
    <source>
        <dbReference type="ARBA" id="ARBA00022737"/>
    </source>
</evidence>
<dbReference type="OrthoDB" id="4318at10239"/>
<evidence type="ECO:0000313" key="5">
    <source>
        <dbReference type="EMBL" id="ALA62537.1"/>
    </source>
</evidence>
<evidence type="ECO:0000259" key="4">
    <source>
        <dbReference type="Pfam" id="PF09372"/>
    </source>
</evidence>
<sequence>MSEYSITALCSAINYGNIPLVNKILLSGIDINSACNNPVELFNPLYSAVLCNNRKIIKLLIEYGVDLNKESEVNGSIIHISIFKSIKTLKLLLRHGANPNICHKTLGTPLCYFLSMSDNTKIVKTLIDYGADVNMPDSKNHTPLYKAICYNRNDDIIHLLLKNKANTNINHDNGSLLHLAVCISRLFTVSMLLNYGADINFTDFYGYPPLYRVAITNRKRILRLLLERGADPNIQSNLGRTPLHGAVLWMKPANVKMLLSFGADVNIADGNNQTPLSYIQDADNDTALVLVSHICILAKLTRYSKNSGFMHNVNTVSCSKKLSHIRDTCNKEINKLSSVRLNNKYTLESFLTMEDNKILYKYIKHPNMNKLNGIIIYYDIIVENINKARRRYMLLENAIDIIDNIVPMWRILPIYTKWYILESLSDNDLDLLVM</sequence>
<keyword evidence="2 3" id="KW-0040">ANK repeat</keyword>
<dbReference type="InterPro" id="IPR036770">
    <property type="entry name" value="Ankyrin_rpt-contain_sf"/>
</dbReference>
<dbReference type="PROSITE" id="PS50297">
    <property type="entry name" value="ANK_REP_REGION"/>
    <property type="match status" value="4"/>
</dbReference>
<feature type="domain" description="PRANC" evidence="4">
    <location>
        <begin position="343"/>
        <end position="433"/>
    </location>
</feature>
<dbReference type="RefSeq" id="YP_009177184.1">
    <property type="nucleotide sequence ID" value="NC_028238.1"/>
</dbReference>
<keyword evidence="6" id="KW-1185">Reference proteome</keyword>
<organism evidence="5 6">
    <name type="scientific">Turkeypox virus</name>
    <dbReference type="NCBI Taxonomy" id="336486"/>
    <lineage>
        <taxon>Viruses</taxon>
        <taxon>Varidnaviria</taxon>
        <taxon>Bamfordvirae</taxon>
        <taxon>Nucleocytoviricota</taxon>
        <taxon>Pokkesviricetes</taxon>
        <taxon>Chitovirales</taxon>
        <taxon>Poxviridae</taxon>
        <taxon>Chordopoxvirinae</taxon>
        <taxon>Avipoxvirus</taxon>
        <taxon>Avipoxvirus turkeypox</taxon>
    </lineage>
</organism>
<dbReference type="EMBL" id="KP728110">
    <property type="protein sequence ID" value="ALA62537.1"/>
    <property type="molecule type" value="Genomic_DNA"/>
</dbReference>
<feature type="repeat" description="ANK" evidence="3">
    <location>
        <begin position="40"/>
        <end position="72"/>
    </location>
</feature>